<dbReference type="RefSeq" id="WP_114983522.1">
    <property type="nucleotide sequence ID" value="NZ_CP027806.1"/>
</dbReference>
<feature type="signal peptide" evidence="1">
    <location>
        <begin position="1"/>
        <end position="24"/>
    </location>
</feature>
<name>A0A345UID2_9BACT</name>
<protein>
    <submittedName>
        <fullName evidence="2">SusD family protein</fullName>
    </submittedName>
</protein>
<organism evidence="2 3">
    <name type="scientific">Cyclonatronum proteinivorum</name>
    <dbReference type="NCBI Taxonomy" id="1457365"/>
    <lineage>
        <taxon>Bacteria</taxon>
        <taxon>Pseudomonadati</taxon>
        <taxon>Balneolota</taxon>
        <taxon>Balneolia</taxon>
        <taxon>Balneolales</taxon>
        <taxon>Cyclonatronaceae</taxon>
        <taxon>Cyclonatronum</taxon>
    </lineage>
</organism>
<proteinExistence type="predicted"/>
<dbReference type="SUPFAM" id="SSF48452">
    <property type="entry name" value="TPR-like"/>
    <property type="match status" value="1"/>
</dbReference>
<dbReference type="Gene3D" id="1.25.40.390">
    <property type="match status" value="1"/>
</dbReference>
<accession>A0A345UID2</accession>
<evidence type="ECO:0000313" key="2">
    <source>
        <dbReference type="EMBL" id="AXJ00234.1"/>
    </source>
</evidence>
<dbReference type="KEGG" id="cprv:CYPRO_0957"/>
<dbReference type="OrthoDB" id="725871at2"/>
<dbReference type="AlphaFoldDB" id="A0A345UID2"/>
<evidence type="ECO:0000313" key="3">
    <source>
        <dbReference type="Proteomes" id="UP000254808"/>
    </source>
</evidence>
<dbReference type="EMBL" id="CP027806">
    <property type="protein sequence ID" value="AXJ00234.1"/>
    <property type="molecule type" value="Genomic_DNA"/>
</dbReference>
<dbReference type="PROSITE" id="PS51257">
    <property type="entry name" value="PROKAR_LIPOPROTEIN"/>
    <property type="match status" value="1"/>
</dbReference>
<keyword evidence="3" id="KW-1185">Reference proteome</keyword>
<keyword evidence="1" id="KW-0732">Signal</keyword>
<evidence type="ECO:0000256" key="1">
    <source>
        <dbReference type="SAM" id="SignalP"/>
    </source>
</evidence>
<reference evidence="2 3" key="1">
    <citation type="submission" date="2018-03" db="EMBL/GenBank/DDBJ databases">
        <title>Phenotypic and genomic properties of Cyclonatronum proteinivorum gen. nov., sp. nov., a haloalkaliphilic bacteroidete from soda lakes possessing Na+-translocating rhodopsin.</title>
        <authorList>
            <person name="Toshchakov S.V."/>
            <person name="Korzhenkov A."/>
            <person name="Samarov N.I."/>
            <person name="Kublanov I.V."/>
            <person name="Muntyan M.S."/>
            <person name="Sorokin D.Y."/>
        </authorList>
    </citation>
    <scope>NUCLEOTIDE SEQUENCE [LARGE SCALE GENOMIC DNA]</scope>
    <source>
        <strain evidence="2 3">Omega</strain>
    </source>
</reference>
<gene>
    <name evidence="2" type="ORF">CYPRO_0957</name>
</gene>
<dbReference type="InterPro" id="IPR011990">
    <property type="entry name" value="TPR-like_helical_dom_sf"/>
</dbReference>
<feature type="chain" id="PRO_5016964591" evidence="1">
    <location>
        <begin position="25"/>
        <end position="561"/>
    </location>
</feature>
<dbReference type="Proteomes" id="UP000254808">
    <property type="component" value="Chromosome"/>
</dbReference>
<sequence>MTKSNFLSLLVLAGSLLLLTSCLDLDVENPNAPDTERALSSPDDVESFVGSQYQQWWNGTQKNYPGMTLAVMSGHSTSSWGNFGMFDLGAVPRQAFINSPAYNDRFMSSTPWSNMYTAISSVHDVINAVNDGLTFEGDTSNRVERMQAFARFVEGISYGVLANHFDRAFIVDENTDLDAVALGELELSLSDYQEVLAYAIAKLDEAIAIAESSTFTLPSGWVRGNALTSDELANLARAYKVRYIVSNARTPAERDAIDWAEIASLTEQVLNGPDLFGNSDNAFIVEADGDFWWSRPHSLMQDATWHRAFYPLIGLYDTSGQFENWISLPLEDINSPRREFILASADARVNGVNEDGAFDGTVAGSDFRLGAANNFPEARGLWRRSRHHHFRNREMYDNGFVGPMQHMRRTEMTMNHAEAQLRLNPGTVLQIVIDLVNETRVERGNLPALTAADGWDYAFNAMRYEWGIETYATHAGLEYYNVRSWGNYKGKDFGALLSGTPTMFPIPAAELEILEMEFYTFGGGGEGSAARGTIDENGLRVMSAAIQRSNERANVRNVTKE</sequence>